<dbReference type="SUPFAM" id="SSF46565">
    <property type="entry name" value="Chaperone J-domain"/>
    <property type="match status" value="1"/>
</dbReference>
<feature type="domain" description="J" evidence="2">
    <location>
        <begin position="198"/>
        <end position="266"/>
    </location>
</feature>
<protein>
    <recommendedName>
        <fullName evidence="2">J domain-containing protein</fullName>
    </recommendedName>
</protein>
<gene>
    <name evidence="3" type="ORF">DB43_DY00230</name>
</gene>
<dbReference type="PATRIC" id="fig|83552.4.peg.310"/>
<dbReference type="AlphaFoldDB" id="A0A0C1EBI3"/>
<proteinExistence type="predicted"/>
<dbReference type="InterPro" id="IPR036869">
    <property type="entry name" value="J_dom_sf"/>
</dbReference>
<dbReference type="InterPro" id="IPR001623">
    <property type="entry name" value="DnaJ_domain"/>
</dbReference>
<name>A0A0C1EBI3_9BACT</name>
<sequence>MTYAASPSFSIHFAASPEKNSFFKTIESAADLHGRKACLIKLTLLPFQLGQATFNFAVQAIKLAGLTLILSGDYSQSLTNLYWKTLVDFSKSAIRLAVRIVQTVGYVFGYSAGLLIHPCIGRWVEKHVDRLNVLKFHSFSKDLKRFFSKQHGNPSYCHHFFGSYFPGGTFTQKAGIPEKPEKEKEGIFYEPDFSHAEDFHRILGIHPDNCKPESNITRRFKKLSLLYHPDKNPGNPDAEEKYKMITNARDKLKANPRSRTSFTSKEPLHSTDHSTTTTSLDNPPDIVMPTQGLSEEDFVKHAGKTLFEICVLSEIPQIGTQKVQDKYRDLIEAIDTYKTTHSALDLKLRKQLDEIVELIRFHETFIKDFTLSPTMLFLGRQDPSILQKQIDDLVKIKPKHLKNFKRLPENSNVALANLILSYRYYEKVSALYLLIAHHYYQQKKQSMGYYKVRDYREHVASEFFQYHKVIINTKCKDKLFQGYAQKDPSHPAPLYLSYCQFFLNDLTESARQNSRRMLTGGDFLKLMLFSKILI</sequence>
<dbReference type="Gene3D" id="1.10.287.110">
    <property type="entry name" value="DnaJ domain"/>
    <property type="match status" value="1"/>
</dbReference>
<accession>A0A0C1EBI3</accession>
<evidence type="ECO:0000259" key="2">
    <source>
        <dbReference type="PROSITE" id="PS50076"/>
    </source>
</evidence>
<reference evidence="3 4" key="1">
    <citation type="journal article" date="2014" name="Mol. Biol. Evol.">
        <title>Massive expansion of Ubiquitination-related gene families within the Chlamydiae.</title>
        <authorList>
            <person name="Domman D."/>
            <person name="Collingro A."/>
            <person name="Lagkouvardos I."/>
            <person name="Gehre L."/>
            <person name="Weinmaier T."/>
            <person name="Rattei T."/>
            <person name="Subtil A."/>
            <person name="Horn M."/>
        </authorList>
    </citation>
    <scope>NUCLEOTIDE SEQUENCE [LARGE SCALE GENOMIC DNA]</scope>
    <source>
        <strain evidence="3 4">OEW1</strain>
    </source>
</reference>
<dbReference type="Pfam" id="PF00226">
    <property type="entry name" value="DnaJ"/>
    <property type="match status" value="1"/>
</dbReference>
<dbReference type="PROSITE" id="PS50076">
    <property type="entry name" value="DNAJ_2"/>
    <property type="match status" value="1"/>
</dbReference>
<dbReference type="SMART" id="SM00271">
    <property type="entry name" value="DnaJ"/>
    <property type="match status" value="1"/>
</dbReference>
<dbReference type="RefSeq" id="WP_013924596.1">
    <property type="nucleotide sequence ID" value="NZ_BAWW01000003.1"/>
</dbReference>
<evidence type="ECO:0000313" key="4">
    <source>
        <dbReference type="Proteomes" id="UP000031307"/>
    </source>
</evidence>
<evidence type="ECO:0000313" key="3">
    <source>
        <dbReference type="EMBL" id="KIA78472.1"/>
    </source>
</evidence>
<dbReference type="Proteomes" id="UP000031307">
    <property type="component" value="Unassembled WGS sequence"/>
</dbReference>
<dbReference type="EMBL" id="JSAM01000019">
    <property type="protein sequence ID" value="KIA78472.1"/>
    <property type="molecule type" value="Genomic_DNA"/>
</dbReference>
<dbReference type="CDD" id="cd06257">
    <property type="entry name" value="DnaJ"/>
    <property type="match status" value="1"/>
</dbReference>
<organism evidence="3 4">
    <name type="scientific">Parachlamydia acanthamoebae</name>
    <dbReference type="NCBI Taxonomy" id="83552"/>
    <lineage>
        <taxon>Bacteria</taxon>
        <taxon>Pseudomonadati</taxon>
        <taxon>Chlamydiota</taxon>
        <taxon>Chlamydiia</taxon>
        <taxon>Parachlamydiales</taxon>
        <taxon>Parachlamydiaceae</taxon>
        <taxon>Parachlamydia</taxon>
    </lineage>
</organism>
<evidence type="ECO:0000256" key="1">
    <source>
        <dbReference type="SAM" id="MobiDB-lite"/>
    </source>
</evidence>
<feature type="region of interest" description="Disordered" evidence="1">
    <location>
        <begin position="248"/>
        <end position="285"/>
    </location>
</feature>
<comment type="caution">
    <text evidence="3">The sequence shown here is derived from an EMBL/GenBank/DDBJ whole genome shotgun (WGS) entry which is preliminary data.</text>
</comment>